<dbReference type="EMBL" id="AUWY01000019">
    <property type="protein sequence ID" value="EQB34137.1"/>
    <property type="molecule type" value="Genomic_DNA"/>
</dbReference>
<reference evidence="2 3" key="1">
    <citation type="journal article" date="2013" name="Genome Announc.">
        <title>Draft Genome Sequence of Sphingobium ummariense Strain RL-3, a Hexachlorocyclohexane-Degrading Bacterium.</title>
        <authorList>
            <person name="Kohli P."/>
            <person name="Dua A."/>
            <person name="Sangwan N."/>
            <person name="Oldach P."/>
            <person name="Khurana J.P."/>
            <person name="Lal R."/>
        </authorList>
    </citation>
    <scope>NUCLEOTIDE SEQUENCE [LARGE SCALE GENOMIC DNA]</scope>
    <source>
        <strain evidence="2 3">RL-3</strain>
    </source>
</reference>
<feature type="region of interest" description="Disordered" evidence="1">
    <location>
        <begin position="1"/>
        <end position="44"/>
    </location>
</feature>
<keyword evidence="3" id="KW-1185">Reference proteome</keyword>
<comment type="caution">
    <text evidence="2">The sequence shown here is derived from an EMBL/GenBank/DDBJ whole genome shotgun (WGS) entry which is preliminary data.</text>
</comment>
<dbReference type="RefSeq" id="WP_021316171.1">
    <property type="nucleotide sequence ID" value="NZ_AUWY01000019.1"/>
</dbReference>
<dbReference type="PATRIC" id="fig|1346791.3.peg.98"/>
<name>T0JBB6_9SPHN</name>
<protein>
    <submittedName>
        <fullName evidence="2">Uncharacterized protein</fullName>
    </submittedName>
</protein>
<accession>T0JBB6</accession>
<proteinExistence type="predicted"/>
<dbReference type="AlphaFoldDB" id="T0JBB6"/>
<evidence type="ECO:0000313" key="2">
    <source>
        <dbReference type="EMBL" id="EQB34137.1"/>
    </source>
</evidence>
<evidence type="ECO:0000313" key="3">
    <source>
        <dbReference type="Proteomes" id="UP000015523"/>
    </source>
</evidence>
<organism evidence="2 3">
    <name type="scientific">Sphingobium ummariense RL-3</name>
    <dbReference type="NCBI Taxonomy" id="1346791"/>
    <lineage>
        <taxon>Bacteria</taxon>
        <taxon>Pseudomonadati</taxon>
        <taxon>Pseudomonadota</taxon>
        <taxon>Alphaproteobacteria</taxon>
        <taxon>Sphingomonadales</taxon>
        <taxon>Sphingomonadaceae</taxon>
        <taxon>Sphingobium</taxon>
    </lineage>
</organism>
<evidence type="ECO:0000256" key="1">
    <source>
        <dbReference type="SAM" id="MobiDB-lite"/>
    </source>
</evidence>
<dbReference type="Proteomes" id="UP000015523">
    <property type="component" value="Unassembled WGS sequence"/>
</dbReference>
<sequence length="44" mass="4746">MMSKITTPFALSLSKGSAERSEVPSLRSGEGFDKLSPNGFEVQE</sequence>
<gene>
    <name evidence="2" type="ORF">M529_00545</name>
</gene>